<feature type="compositionally biased region" description="Polar residues" evidence="3">
    <location>
        <begin position="165"/>
        <end position="188"/>
    </location>
</feature>
<evidence type="ECO:0000259" key="4">
    <source>
        <dbReference type="PROSITE" id="PS51015"/>
    </source>
</evidence>
<dbReference type="GO" id="GO:0061630">
    <property type="term" value="F:ubiquitin protein ligase activity"/>
    <property type="evidence" value="ECO:0007669"/>
    <property type="project" value="TreeGrafter"/>
</dbReference>
<dbReference type="OrthoDB" id="2270193at2759"/>
<evidence type="ECO:0000313" key="6">
    <source>
        <dbReference type="Proteomes" id="UP000016932"/>
    </source>
</evidence>
<dbReference type="EMBL" id="KB446558">
    <property type="protein sequence ID" value="EME82997.1"/>
    <property type="molecule type" value="Genomic_DNA"/>
</dbReference>
<feature type="compositionally biased region" description="Basic and acidic residues" evidence="3">
    <location>
        <begin position="262"/>
        <end position="272"/>
    </location>
</feature>
<keyword evidence="1 2" id="KW-0539">Nucleus</keyword>
<protein>
    <recommendedName>
        <fullName evidence="4">YDG domain-containing protein</fullName>
    </recommendedName>
</protein>
<feature type="region of interest" description="Disordered" evidence="3">
    <location>
        <begin position="635"/>
        <end position="656"/>
    </location>
</feature>
<evidence type="ECO:0000313" key="5">
    <source>
        <dbReference type="EMBL" id="EME82997.1"/>
    </source>
</evidence>
<feature type="region of interest" description="Disordered" evidence="3">
    <location>
        <begin position="74"/>
        <end position="101"/>
    </location>
</feature>
<dbReference type="PROSITE" id="PS51015">
    <property type="entry name" value="YDG"/>
    <property type="match status" value="1"/>
</dbReference>
<dbReference type="SMART" id="SM00466">
    <property type="entry name" value="SRA"/>
    <property type="match status" value="1"/>
</dbReference>
<dbReference type="PANTHER" id="PTHR14140:SF27">
    <property type="entry name" value="OS04G0289800 PROTEIN"/>
    <property type="match status" value="1"/>
</dbReference>
<feature type="region of interest" description="Disordered" evidence="3">
    <location>
        <begin position="161"/>
        <end position="425"/>
    </location>
</feature>
<organism evidence="5 6">
    <name type="scientific">Pseudocercospora fijiensis (strain CIRAD86)</name>
    <name type="common">Black leaf streak disease fungus</name>
    <name type="synonym">Mycosphaerella fijiensis</name>
    <dbReference type="NCBI Taxonomy" id="383855"/>
    <lineage>
        <taxon>Eukaryota</taxon>
        <taxon>Fungi</taxon>
        <taxon>Dikarya</taxon>
        <taxon>Ascomycota</taxon>
        <taxon>Pezizomycotina</taxon>
        <taxon>Dothideomycetes</taxon>
        <taxon>Dothideomycetidae</taxon>
        <taxon>Mycosphaerellales</taxon>
        <taxon>Mycosphaerellaceae</taxon>
        <taxon>Pseudocercospora</taxon>
    </lineage>
</organism>
<dbReference type="VEuPathDB" id="FungiDB:MYCFIDRAFT_215158"/>
<gene>
    <name evidence="5" type="ORF">MYCFIDRAFT_215158</name>
</gene>
<dbReference type="GO" id="GO:0044027">
    <property type="term" value="P:negative regulation of gene expression via chromosomal CpG island methylation"/>
    <property type="evidence" value="ECO:0007669"/>
    <property type="project" value="TreeGrafter"/>
</dbReference>
<keyword evidence="6" id="KW-1185">Reference proteome</keyword>
<evidence type="ECO:0000256" key="1">
    <source>
        <dbReference type="ARBA" id="ARBA00023242"/>
    </source>
</evidence>
<dbReference type="Proteomes" id="UP000016932">
    <property type="component" value="Unassembled WGS sequence"/>
</dbReference>
<dbReference type="InterPro" id="IPR015947">
    <property type="entry name" value="PUA-like_sf"/>
</dbReference>
<dbReference type="STRING" id="383855.M3B0M6"/>
<feature type="region of interest" description="Disordered" evidence="3">
    <location>
        <begin position="704"/>
        <end position="754"/>
    </location>
</feature>
<feature type="compositionally biased region" description="Basic and acidic residues" evidence="3">
    <location>
        <begin position="12"/>
        <end position="29"/>
    </location>
</feature>
<dbReference type="GO" id="GO:0016567">
    <property type="term" value="P:protein ubiquitination"/>
    <property type="evidence" value="ECO:0007669"/>
    <property type="project" value="TreeGrafter"/>
</dbReference>
<proteinExistence type="predicted"/>
<dbReference type="InterPro" id="IPR036987">
    <property type="entry name" value="SRA-YDG_sf"/>
</dbReference>
<evidence type="ECO:0000256" key="2">
    <source>
        <dbReference type="PROSITE-ProRule" id="PRU00358"/>
    </source>
</evidence>
<accession>M3B0M6</accession>
<sequence length="754" mass="83350">MGNENSTLGLSEETKAELKRDTEQLKQSEENQQPEIAQAEERQRAQVETERNQREEAYFAIQLAEKARLEAIDKASKANSQQKTRGRAKKTPTGTTVKQKFDADRLVEEAAEAATLANTVLQKDAVSTGKDAAQNLEVVEKERLAAEKAAAVKKRTEEQAKLKQRFNSMQKQKSLQNAVEQPLGSQGSEEGEIREIIPRSGTPLAFRGAASSASTQYSRDVSDRSRPSSPSSALHGWNARKQPEAKSSSKQGGPPSSSSNDTVRRRDSKELVSEPETQVARKVPPSATQSSTSMSIDNTNASAKASTGQDLAIWPTRPPVAQKRSSICEVQDSPNLPPKPLDPHRRSSTSTALDVSTLPPKPAASHKRSIPSGGFDISKMAKIPKKNHQAVSSSASPQSPVQDDEEESGHLLDVGEPSWGGDRQPPKWYGRLKAITKRDAGHGNVQVLLERLKEKIGKIKKLSRDAGTERELNELREMIHKVFFIEVTPQLLRNLRMLHNNDGLPQIFDHRYDDKVPWPYDVKADAEELYNKWCARTFEIDLLRGIKVGKPKTAKDKGSSDRLDPKFPKVPSNYYGNGRLLNGQWWPTQLTALRDGAHGSSQGGIYGETGQGAYSVIMSGGVDKAGNKYPDVDEGDHVQYCGTDNDGPEKKPSDGTQRLIESYRLKTPIRLIRSSNADPVYAPEEGFRYDGLYEITGVEHIDAADSKRQRHRFTLQRKPGQDPIRSSGPAKRPTQQELDAYKKDKTLRGYGAKG</sequence>
<dbReference type="AlphaFoldDB" id="M3B0M6"/>
<evidence type="ECO:0000256" key="3">
    <source>
        <dbReference type="SAM" id="MobiDB-lite"/>
    </source>
</evidence>
<dbReference type="InterPro" id="IPR003105">
    <property type="entry name" value="SRA_YDG"/>
</dbReference>
<feature type="compositionally biased region" description="Basic and acidic residues" evidence="3">
    <location>
        <begin position="39"/>
        <end position="53"/>
    </location>
</feature>
<dbReference type="eggNOG" id="ENOG502SNPF">
    <property type="taxonomic scope" value="Eukaryota"/>
</dbReference>
<name>M3B0M6_PSEFD</name>
<feature type="region of interest" description="Disordered" evidence="3">
    <location>
        <begin position="1"/>
        <end position="53"/>
    </location>
</feature>
<feature type="domain" description="YDG" evidence="4">
    <location>
        <begin position="575"/>
        <end position="717"/>
    </location>
</feature>
<dbReference type="PANTHER" id="PTHR14140">
    <property type="entry name" value="E3 UBIQUITIN-PROTEIN LIGASE UHRF-RELATED"/>
    <property type="match status" value="1"/>
</dbReference>
<reference evidence="5 6" key="1">
    <citation type="journal article" date="2012" name="PLoS Pathog.">
        <title>Diverse lifestyles and strategies of plant pathogenesis encoded in the genomes of eighteen Dothideomycetes fungi.</title>
        <authorList>
            <person name="Ohm R.A."/>
            <person name="Feau N."/>
            <person name="Henrissat B."/>
            <person name="Schoch C.L."/>
            <person name="Horwitz B.A."/>
            <person name="Barry K.W."/>
            <person name="Condon B.J."/>
            <person name="Copeland A.C."/>
            <person name="Dhillon B."/>
            <person name="Glaser F."/>
            <person name="Hesse C.N."/>
            <person name="Kosti I."/>
            <person name="LaButti K."/>
            <person name="Lindquist E.A."/>
            <person name="Lucas S."/>
            <person name="Salamov A.A."/>
            <person name="Bradshaw R.E."/>
            <person name="Ciuffetti L."/>
            <person name="Hamelin R.C."/>
            <person name="Kema G.H.J."/>
            <person name="Lawrence C."/>
            <person name="Scott J.A."/>
            <person name="Spatafora J.W."/>
            <person name="Turgeon B.G."/>
            <person name="de Wit P.J.G.M."/>
            <person name="Zhong S."/>
            <person name="Goodwin S.B."/>
            <person name="Grigoriev I.V."/>
        </authorList>
    </citation>
    <scope>NUCLEOTIDE SEQUENCE [LARGE SCALE GENOMIC DNA]</scope>
    <source>
        <strain evidence="5 6">CIRAD86</strain>
    </source>
</reference>
<feature type="compositionally biased region" description="Low complexity" evidence="3">
    <location>
        <begin position="246"/>
        <end position="259"/>
    </location>
</feature>
<dbReference type="Gene3D" id="2.30.280.10">
    <property type="entry name" value="SRA-YDG"/>
    <property type="match status" value="1"/>
</dbReference>
<feature type="compositionally biased region" description="Low complexity" evidence="3">
    <location>
        <begin position="390"/>
        <end position="401"/>
    </location>
</feature>
<dbReference type="SUPFAM" id="SSF88697">
    <property type="entry name" value="PUA domain-like"/>
    <property type="match status" value="1"/>
</dbReference>
<dbReference type="RefSeq" id="XP_007926353.1">
    <property type="nucleotide sequence ID" value="XM_007928162.1"/>
</dbReference>
<feature type="compositionally biased region" description="Polar residues" evidence="3">
    <location>
        <begin position="286"/>
        <end position="309"/>
    </location>
</feature>
<dbReference type="Pfam" id="PF02182">
    <property type="entry name" value="SAD_SRA"/>
    <property type="match status" value="1"/>
</dbReference>
<comment type="subcellular location">
    <subcellularLocation>
        <location evidence="2">Nucleus</location>
    </subcellularLocation>
</comment>
<dbReference type="GO" id="GO:0005634">
    <property type="term" value="C:nucleus"/>
    <property type="evidence" value="ECO:0007669"/>
    <property type="project" value="UniProtKB-SubCell"/>
</dbReference>
<dbReference type="InterPro" id="IPR045134">
    <property type="entry name" value="UHRF1/2-like"/>
</dbReference>
<dbReference type="HOGENOM" id="CLU_369231_0_0_1"/>
<dbReference type="KEGG" id="pfj:MYCFIDRAFT_215158"/>
<dbReference type="GeneID" id="19338132"/>